<evidence type="ECO:0000256" key="1">
    <source>
        <dbReference type="SAM" id="SignalP"/>
    </source>
</evidence>
<feature type="chain" id="PRO_5041345913" evidence="1">
    <location>
        <begin position="22"/>
        <end position="292"/>
    </location>
</feature>
<name>A0AA38RB24_9PEZI</name>
<gene>
    <name evidence="2" type="ORF">NKR23_g7713</name>
</gene>
<dbReference type="Gene3D" id="3.20.20.190">
    <property type="entry name" value="Phosphatidylinositol (PI) phosphodiesterase"/>
    <property type="match status" value="1"/>
</dbReference>
<comment type="caution">
    <text evidence="2">The sequence shown here is derived from an EMBL/GenBank/DDBJ whole genome shotgun (WGS) entry which is preliminary data.</text>
</comment>
<keyword evidence="3" id="KW-1185">Reference proteome</keyword>
<dbReference type="PANTHER" id="PTHR13593">
    <property type="match status" value="1"/>
</dbReference>
<dbReference type="Proteomes" id="UP001174694">
    <property type="component" value="Unassembled WGS sequence"/>
</dbReference>
<dbReference type="PANTHER" id="PTHR13593:SF146">
    <property type="entry name" value="PLC-LIKE PHOSPHODIESTERASE"/>
    <property type="match status" value="1"/>
</dbReference>
<accession>A0AA38RB24</accession>
<dbReference type="EMBL" id="JANBVO010000025">
    <property type="protein sequence ID" value="KAJ9141696.1"/>
    <property type="molecule type" value="Genomic_DNA"/>
</dbReference>
<protein>
    <submittedName>
        <fullName evidence="2">PLC-like phosphodiesterase</fullName>
    </submittedName>
</protein>
<dbReference type="SUPFAM" id="SSF51695">
    <property type="entry name" value="PLC-like phosphodiesterases"/>
    <property type="match status" value="1"/>
</dbReference>
<dbReference type="Pfam" id="PF26146">
    <property type="entry name" value="PI-PLC_X"/>
    <property type="match status" value="1"/>
</dbReference>
<sequence>MRSFLSLATALSLALATTVLAATACNGNTALCSRLYSNVSLVGAHNSAFVGELPQQNQYISVKDQLDIGVRYLQAQTQEFLGQIRMCHTSCLLLDQGDLEDYLTPIKSWIDSHPNDVVTLLLTNPDAIPVSEYGAVFTKVGLDQYAFTPSTTLALSQWPTLQSMINAGTRLVVFMDYHSDTTAVPYILDEFSYYFETPYDTTDASFPQCTLDRPAGAAAGGRMFIMNHMLDVEILGIKVPNRLEAPTTNSENSILAQADLCASLYGRVPNVVLLDYIDKGNAIAAQNALNNV</sequence>
<dbReference type="GO" id="GO:0006629">
    <property type="term" value="P:lipid metabolic process"/>
    <property type="evidence" value="ECO:0007669"/>
    <property type="project" value="InterPro"/>
</dbReference>
<proteinExistence type="predicted"/>
<dbReference type="AlphaFoldDB" id="A0AA38RB24"/>
<reference evidence="2" key="1">
    <citation type="submission" date="2022-07" db="EMBL/GenBank/DDBJ databases">
        <title>Fungi with potential for degradation of polypropylene.</title>
        <authorList>
            <person name="Gostincar C."/>
        </authorList>
    </citation>
    <scope>NUCLEOTIDE SEQUENCE</scope>
    <source>
        <strain evidence="2">EXF-13308</strain>
    </source>
</reference>
<evidence type="ECO:0000313" key="2">
    <source>
        <dbReference type="EMBL" id="KAJ9141696.1"/>
    </source>
</evidence>
<dbReference type="InterPro" id="IPR051057">
    <property type="entry name" value="PI-PLC_domain"/>
</dbReference>
<keyword evidence="1" id="KW-0732">Signal</keyword>
<evidence type="ECO:0000313" key="3">
    <source>
        <dbReference type="Proteomes" id="UP001174694"/>
    </source>
</evidence>
<dbReference type="PROSITE" id="PS51257">
    <property type="entry name" value="PROKAR_LIPOPROTEIN"/>
    <property type="match status" value="1"/>
</dbReference>
<dbReference type="InterPro" id="IPR017946">
    <property type="entry name" value="PLC-like_Pdiesterase_TIM-brl"/>
</dbReference>
<feature type="signal peptide" evidence="1">
    <location>
        <begin position="1"/>
        <end position="21"/>
    </location>
</feature>
<dbReference type="GO" id="GO:0008081">
    <property type="term" value="F:phosphoric diester hydrolase activity"/>
    <property type="evidence" value="ECO:0007669"/>
    <property type="project" value="InterPro"/>
</dbReference>
<organism evidence="2 3">
    <name type="scientific">Pleurostoma richardsiae</name>
    <dbReference type="NCBI Taxonomy" id="41990"/>
    <lineage>
        <taxon>Eukaryota</taxon>
        <taxon>Fungi</taxon>
        <taxon>Dikarya</taxon>
        <taxon>Ascomycota</taxon>
        <taxon>Pezizomycotina</taxon>
        <taxon>Sordariomycetes</taxon>
        <taxon>Sordariomycetidae</taxon>
        <taxon>Calosphaeriales</taxon>
        <taxon>Pleurostomataceae</taxon>
        <taxon>Pleurostoma</taxon>
    </lineage>
</organism>